<evidence type="ECO:0000313" key="3">
    <source>
        <dbReference type="Proteomes" id="UP001597233"/>
    </source>
</evidence>
<feature type="transmembrane region" description="Helical" evidence="1">
    <location>
        <begin position="66"/>
        <end position="87"/>
    </location>
</feature>
<name>A0ABW4RFY1_9BACL</name>
<evidence type="ECO:0008006" key="4">
    <source>
        <dbReference type="Google" id="ProtNLM"/>
    </source>
</evidence>
<feature type="transmembrane region" description="Helical" evidence="1">
    <location>
        <begin position="183"/>
        <end position="207"/>
    </location>
</feature>
<keyword evidence="1" id="KW-0812">Transmembrane</keyword>
<dbReference type="Proteomes" id="UP001597233">
    <property type="component" value="Unassembled WGS sequence"/>
</dbReference>
<keyword evidence="3" id="KW-1185">Reference proteome</keyword>
<sequence>MNLPSKKFMKIENDIMGLLFKKLSYSKVLLNSSAYWLLGFMLFVIITVLVVLGISLQLPTHSKLQLILGIVGIAGEILVAISLLKWLPNIIKKHIKLKYVAYNYEQDFGSSQDKFLFGYRMDTLLNDLSTYSIDSSNIDNWIEHFENKSERLKLSLWKPILITTAILFPMWNEFIAINMSKGWGVRLLLFIIAIILAMVCVYINILLERTLLSKANKYSQVADILKAIKQELNNTI</sequence>
<keyword evidence="1" id="KW-0472">Membrane</keyword>
<dbReference type="RefSeq" id="WP_347325922.1">
    <property type="nucleotide sequence ID" value="NZ_JBCGUH010000008.1"/>
</dbReference>
<evidence type="ECO:0000313" key="2">
    <source>
        <dbReference type="EMBL" id="MFD1885062.1"/>
    </source>
</evidence>
<feature type="transmembrane region" description="Helical" evidence="1">
    <location>
        <begin position="34"/>
        <end position="54"/>
    </location>
</feature>
<gene>
    <name evidence="2" type="ORF">ACFSC9_05935</name>
</gene>
<keyword evidence="1" id="KW-1133">Transmembrane helix</keyword>
<proteinExistence type="predicted"/>
<organism evidence="2 3">
    <name type="scientific">Paenibacillus wenxiniae</name>
    <dbReference type="NCBI Taxonomy" id="1636843"/>
    <lineage>
        <taxon>Bacteria</taxon>
        <taxon>Bacillati</taxon>
        <taxon>Bacillota</taxon>
        <taxon>Bacilli</taxon>
        <taxon>Bacillales</taxon>
        <taxon>Paenibacillaceae</taxon>
        <taxon>Paenibacillus</taxon>
    </lineage>
</organism>
<reference evidence="3" key="1">
    <citation type="journal article" date="2019" name="Int. J. Syst. Evol. Microbiol.">
        <title>The Global Catalogue of Microorganisms (GCM) 10K type strain sequencing project: providing services to taxonomists for standard genome sequencing and annotation.</title>
        <authorList>
            <consortium name="The Broad Institute Genomics Platform"/>
            <consortium name="The Broad Institute Genome Sequencing Center for Infectious Disease"/>
            <person name="Wu L."/>
            <person name="Ma J."/>
        </authorList>
    </citation>
    <scope>NUCLEOTIDE SEQUENCE [LARGE SCALE GENOMIC DNA]</scope>
    <source>
        <strain evidence="3">CCUG 54950</strain>
    </source>
</reference>
<protein>
    <recommendedName>
        <fullName evidence="4">DUF4231 domain-containing protein</fullName>
    </recommendedName>
</protein>
<accession>A0ABW4RFY1</accession>
<comment type="caution">
    <text evidence="2">The sequence shown here is derived from an EMBL/GenBank/DDBJ whole genome shotgun (WGS) entry which is preliminary data.</text>
</comment>
<feature type="transmembrane region" description="Helical" evidence="1">
    <location>
        <begin position="154"/>
        <end position="171"/>
    </location>
</feature>
<evidence type="ECO:0000256" key="1">
    <source>
        <dbReference type="SAM" id="Phobius"/>
    </source>
</evidence>
<dbReference type="EMBL" id="JBHUEH010000011">
    <property type="protein sequence ID" value="MFD1885062.1"/>
    <property type="molecule type" value="Genomic_DNA"/>
</dbReference>